<sequence>MEELFDIDKISLFIFLFIPGFVSIKVWRLLIPSERNSSQDYILDAISFSCFNFALTGWSIPLVLQSSFQENHSILTYGYIIAVLFVLPIVYPFIVKWILQLKFIKNILLNPMGKAWDYFFSLRSACYVLIHLKNGNLIGGIFADKSYASSYPFSEDIYLQEVWKVDAAGKFVSKIPDTKGIWICKDSIDYIEFFEGNRK</sequence>
<name>A0ACD1ABT4_9FIRM</name>
<dbReference type="EMBL" id="CP042469">
    <property type="protein sequence ID" value="QOX63897.1"/>
    <property type="molecule type" value="Genomic_DNA"/>
</dbReference>
<organism evidence="1 2">
    <name type="scientific">Anoxybacterium hadale</name>
    <dbReference type="NCBI Taxonomy" id="3408580"/>
    <lineage>
        <taxon>Bacteria</taxon>
        <taxon>Bacillati</taxon>
        <taxon>Bacillota</taxon>
        <taxon>Clostridia</taxon>
        <taxon>Peptostreptococcales</taxon>
        <taxon>Anaerovoracaceae</taxon>
        <taxon>Anoxybacterium</taxon>
    </lineage>
</organism>
<keyword evidence="2" id="KW-1185">Reference proteome</keyword>
<protein>
    <submittedName>
        <fullName evidence="1">Uncharacterized protein</fullName>
    </submittedName>
</protein>
<evidence type="ECO:0000313" key="2">
    <source>
        <dbReference type="Proteomes" id="UP000594014"/>
    </source>
</evidence>
<dbReference type="Proteomes" id="UP000594014">
    <property type="component" value="Chromosome"/>
</dbReference>
<evidence type="ECO:0000313" key="1">
    <source>
        <dbReference type="EMBL" id="QOX63897.1"/>
    </source>
</evidence>
<gene>
    <name evidence="1" type="ORF">FRZ06_11420</name>
</gene>
<reference evidence="1" key="1">
    <citation type="submission" date="2019-08" db="EMBL/GenBank/DDBJ databases">
        <title>Genome sequence of Clostridiales bacterium MT110.</title>
        <authorList>
            <person name="Cao J."/>
        </authorList>
    </citation>
    <scope>NUCLEOTIDE SEQUENCE</scope>
    <source>
        <strain evidence="1">MT110</strain>
    </source>
</reference>
<accession>A0ACD1ABT4</accession>
<proteinExistence type="predicted"/>